<keyword evidence="1" id="KW-0489">Methyltransferase</keyword>
<dbReference type="Gene3D" id="3.40.50.150">
    <property type="entry name" value="Vaccinia Virus protein VP39"/>
    <property type="match status" value="2"/>
</dbReference>
<comment type="caution">
    <text evidence="1">The sequence shown here is derived from an EMBL/GenBank/DDBJ whole genome shotgun (WGS) entry which is preliminary data.</text>
</comment>
<name>A0A6B3R267_9FLAO</name>
<keyword evidence="2" id="KW-1185">Reference proteome</keyword>
<proteinExistence type="predicted"/>
<dbReference type="GO" id="GO:0008168">
    <property type="term" value="F:methyltransferase activity"/>
    <property type="evidence" value="ECO:0007669"/>
    <property type="project" value="UniProtKB-KW"/>
</dbReference>
<keyword evidence="1" id="KW-0808">Transferase</keyword>
<sequence>MENQIEKDKRTLVNIQKPELNHPCPLCESIADYFCSIGKKGRDYYKCFTCHAVFLHPDKHVDLASEKSRYEEHNNDVEDPRYQTFVQPITEAVEAQFPKTADGLDYGCGTGPVASVVLEENGFKDIALYDPFFHPDKNPLTKTYDFIICCEVMEHFFQPKEEFSRLRNLLRTSGKLFCKTSVLKDDIDKSEFKDWWYTNDPTHVFFYTPETLRFIAEKFGFNTVLIESKLITFG</sequence>
<evidence type="ECO:0000313" key="1">
    <source>
        <dbReference type="EMBL" id="NEV93157.1"/>
    </source>
</evidence>
<dbReference type="GO" id="GO:0032259">
    <property type="term" value="P:methylation"/>
    <property type="evidence" value="ECO:0007669"/>
    <property type="project" value="UniProtKB-KW"/>
</dbReference>
<accession>A0A6B3R267</accession>
<organism evidence="1 2">
    <name type="scientific">Psychroflexus aurantiacus</name>
    <dbReference type="NCBI Taxonomy" id="2709310"/>
    <lineage>
        <taxon>Bacteria</taxon>
        <taxon>Pseudomonadati</taxon>
        <taxon>Bacteroidota</taxon>
        <taxon>Flavobacteriia</taxon>
        <taxon>Flavobacteriales</taxon>
        <taxon>Flavobacteriaceae</taxon>
        <taxon>Psychroflexus</taxon>
    </lineage>
</organism>
<reference evidence="1 2" key="1">
    <citation type="submission" date="2020-02" db="EMBL/GenBank/DDBJ databases">
        <title>Flavobacteriaceae Psychroflexus bacterium YR1-1, complete genome.</title>
        <authorList>
            <person name="Li Y."/>
            <person name="Wu S."/>
        </authorList>
    </citation>
    <scope>NUCLEOTIDE SEQUENCE [LARGE SCALE GENOMIC DNA]</scope>
    <source>
        <strain evidence="1 2">YR1-1</strain>
    </source>
</reference>
<dbReference type="Proteomes" id="UP000478505">
    <property type="component" value="Unassembled WGS sequence"/>
</dbReference>
<dbReference type="InterPro" id="IPR029063">
    <property type="entry name" value="SAM-dependent_MTases_sf"/>
</dbReference>
<protein>
    <submittedName>
        <fullName evidence="1">Class I SAM-dependent methyltransferase</fullName>
    </submittedName>
</protein>
<gene>
    <name evidence="1" type="ORF">G3567_03215</name>
</gene>
<dbReference type="SUPFAM" id="SSF53335">
    <property type="entry name" value="S-adenosyl-L-methionine-dependent methyltransferases"/>
    <property type="match status" value="1"/>
</dbReference>
<dbReference type="CDD" id="cd02440">
    <property type="entry name" value="AdoMet_MTases"/>
    <property type="match status" value="1"/>
</dbReference>
<dbReference type="Pfam" id="PF13489">
    <property type="entry name" value="Methyltransf_23"/>
    <property type="match status" value="1"/>
</dbReference>
<dbReference type="AlphaFoldDB" id="A0A6B3R267"/>
<evidence type="ECO:0000313" key="2">
    <source>
        <dbReference type="Proteomes" id="UP000478505"/>
    </source>
</evidence>
<dbReference type="EMBL" id="JAAIKD010000002">
    <property type="protein sequence ID" value="NEV93157.1"/>
    <property type="molecule type" value="Genomic_DNA"/>
</dbReference>